<dbReference type="PANTHER" id="PTHR43767">
    <property type="entry name" value="LONG-CHAIN-FATTY-ACID--COA LIGASE"/>
    <property type="match status" value="1"/>
</dbReference>
<dbReference type="PANTHER" id="PTHR43767:SF8">
    <property type="entry name" value="LONG-CHAIN-FATTY-ACID--COA LIGASE"/>
    <property type="match status" value="1"/>
</dbReference>
<keyword evidence="11" id="KW-1185">Reference proteome</keyword>
<evidence type="ECO:0000313" key="11">
    <source>
        <dbReference type="Proteomes" id="UP001055153"/>
    </source>
</evidence>
<reference evidence="10" key="2">
    <citation type="submission" date="2021-08" db="EMBL/GenBank/DDBJ databases">
        <authorList>
            <person name="Tani A."/>
            <person name="Ola A."/>
            <person name="Ogura Y."/>
            <person name="Katsura K."/>
            <person name="Hayashi T."/>
        </authorList>
    </citation>
    <scope>NUCLEOTIDE SEQUENCE</scope>
    <source>
        <strain evidence="10">DSM 17168</strain>
    </source>
</reference>
<sequence length="569" mass="61180">MGDAAKAMSVHSTEKPWLSHYPAGVPEEIDADRLGTLADLFNDCMARFADRPAVTCFGATLTYAQVKEGAEAVAAWLQSRGIAKGDRVAIMLPNVPSYPLALFGALIAGATVVNVNPLYTPRELIHQLSDAGARILIVLENFAGTAAQALPALPGLETVAVVGAGDGLGLRGTLVTLAARHLKKAVPPYELPPARCTTFKLVLAAGRKAAFVPPAIAQSDLAFLQYTGGTTGVSKGAMLTHRNVMANLEQSRVWFGMRDDEGPGRVMVTALPLYHIYGLTCCFFFMVRLGACCLFVPNPRDIPGFVKLLRSNRFTNMSGVNTLFNALLNHPDIGKVDWSALEYVNAGGMAVQAVVAQRWKKLTGRPIIEGYGLSETAPVVSINPRTLSEWSGTIGYPVPSTEISVRDAAGAEVGVDVPGELCVRGPQVMPGYWKRPEETARAMTPDGFFRTGDVAVLQADGQIRLVDRMKDMILVSGFNVYPNEVEDVLATHPGVLEVAVVGRPHPETGEIVVAHVVRRDPDLTPEALRAFARQGLTAYKVPREVVFHDSLPKSNVGKVLRRELRDGSA</sequence>
<dbReference type="InterPro" id="IPR050237">
    <property type="entry name" value="ATP-dep_AMP-bd_enzyme"/>
</dbReference>
<dbReference type="InterPro" id="IPR000873">
    <property type="entry name" value="AMP-dep_synth/lig_dom"/>
</dbReference>
<dbReference type="InterPro" id="IPR042099">
    <property type="entry name" value="ANL_N_sf"/>
</dbReference>
<comment type="pathway">
    <text evidence="2">Lipid metabolism; fatty acid beta-oxidation.</text>
</comment>
<evidence type="ECO:0000256" key="1">
    <source>
        <dbReference type="ARBA" id="ARBA00004170"/>
    </source>
</evidence>
<proteinExistence type="predicted"/>
<dbReference type="Gene3D" id="3.40.50.12780">
    <property type="entry name" value="N-terminal domain of ligase-like"/>
    <property type="match status" value="1"/>
</dbReference>
<feature type="domain" description="AMP-binding enzyme C-terminal" evidence="9">
    <location>
        <begin position="484"/>
        <end position="558"/>
    </location>
</feature>
<name>A0ABQ4S8U5_9HYPH</name>
<evidence type="ECO:0000313" key="10">
    <source>
        <dbReference type="EMBL" id="GJD99521.1"/>
    </source>
</evidence>
<feature type="domain" description="AMP-dependent synthetase/ligase" evidence="8">
    <location>
        <begin position="44"/>
        <end position="433"/>
    </location>
</feature>
<evidence type="ECO:0000256" key="3">
    <source>
        <dbReference type="ARBA" id="ARBA00022598"/>
    </source>
</evidence>
<dbReference type="EMBL" id="BPQQ01000016">
    <property type="protein sequence ID" value="GJD99521.1"/>
    <property type="molecule type" value="Genomic_DNA"/>
</dbReference>
<keyword evidence="3 10" id="KW-0436">Ligase</keyword>
<evidence type="ECO:0000259" key="8">
    <source>
        <dbReference type="Pfam" id="PF00501"/>
    </source>
</evidence>
<comment type="caution">
    <text evidence="10">The sequence shown here is derived from an EMBL/GenBank/DDBJ whole genome shotgun (WGS) entry which is preliminary data.</text>
</comment>
<protein>
    <recommendedName>
        <fullName evidence="6">Long-chain-fatty-acid--CoA ligase</fullName>
        <ecNumber evidence="5">6.2.1.3</ecNumber>
    </recommendedName>
    <alternativeName>
        <fullName evidence="7">Long-chain acyl-CoA synthetase</fullName>
    </alternativeName>
</protein>
<organism evidence="10 11">
    <name type="scientific">Methylobacterium isbiliense</name>
    <dbReference type="NCBI Taxonomy" id="315478"/>
    <lineage>
        <taxon>Bacteria</taxon>
        <taxon>Pseudomonadati</taxon>
        <taxon>Pseudomonadota</taxon>
        <taxon>Alphaproteobacteria</taxon>
        <taxon>Hyphomicrobiales</taxon>
        <taxon>Methylobacteriaceae</taxon>
        <taxon>Methylobacterium</taxon>
    </lineage>
</organism>
<evidence type="ECO:0000256" key="4">
    <source>
        <dbReference type="ARBA" id="ARBA00023136"/>
    </source>
</evidence>
<dbReference type="InterPro" id="IPR020845">
    <property type="entry name" value="AMP-binding_CS"/>
</dbReference>
<gene>
    <name evidence="10" type="primary">fadD</name>
    <name evidence="10" type="ORF">GMJLKIPL_1439</name>
</gene>
<dbReference type="Pfam" id="PF00501">
    <property type="entry name" value="AMP-binding"/>
    <property type="match status" value="1"/>
</dbReference>
<keyword evidence="4" id="KW-0472">Membrane</keyword>
<dbReference type="EC" id="6.2.1.3" evidence="5"/>
<dbReference type="InterPro" id="IPR045851">
    <property type="entry name" value="AMP-bd_C_sf"/>
</dbReference>
<dbReference type="RefSeq" id="WP_238234404.1">
    <property type="nucleotide sequence ID" value="NZ_BPQQ01000016.1"/>
</dbReference>
<evidence type="ECO:0000256" key="2">
    <source>
        <dbReference type="ARBA" id="ARBA00005005"/>
    </source>
</evidence>
<dbReference type="InterPro" id="IPR025110">
    <property type="entry name" value="AMP-bd_C"/>
</dbReference>
<evidence type="ECO:0000256" key="5">
    <source>
        <dbReference type="ARBA" id="ARBA00026121"/>
    </source>
</evidence>
<evidence type="ECO:0000259" key="9">
    <source>
        <dbReference type="Pfam" id="PF13193"/>
    </source>
</evidence>
<evidence type="ECO:0000256" key="6">
    <source>
        <dbReference type="ARBA" id="ARBA00039545"/>
    </source>
</evidence>
<dbReference type="GO" id="GO:0016874">
    <property type="term" value="F:ligase activity"/>
    <property type="evidence" value="ECO:0007669"/>
    <property type="project" value="UniProtKB-KW"/>
</dbReference>
<reference evidence="10" key="1">
    <citation type="journal article" date="2021" name="Front. Microbiol.">
        <title>Comprehensive Comparative Genomics and Phenotyping of Methylobacterium Species.</title>
        <authorList>
            <person name="Alessa O."/>
            <person name="Ogura Y."/>
            <person name="Fujitani Y."/>
            <person name="Takami H."/>
            <person name="Hayashi T."/>
            <person name="Sahin N."/>
            <person name="Tani A."/>
        </authorList>
    </citation>
    <scope>NUCLEOTIDE SEQUENCE</scope>
    <source>
        <strain evidence="10">DSM 17168</strain>
    </source>
</reference>
<accession>A0ABQ4S8U5</accession>
<dbReference type="CDD" id="cd05936">
    <property type="entry name" value="FC-FACS_FadD_like"/>
    <property type="match status" value="1"/>
</dbReference>
<comment type="subcellular location">
    <subcellularLocation>
        <location evidence="1">Membrane</location>
        <topology evidence="1">Peripheral membrane protein</topology>
    </subcellularLocation>
</comment>
<dbReference type="PROSITE" id="PS00455">
    <property type="entry name" value="AMP_BINDING"/>
    <property type="match status" value="1"/>
</dbReference>
<dbReference type="Gene3D" id="3.30.300.30">
    <property type="match status" value="1"/>
</dbReference>
<dbReference type="Pfam" id="PF13193">
    <property type="entry name" value="AMP-binding_C"/>
    <property type="match status" value="1"/>
</dbReference>
<dbReference type="SUPFAM" id="SSF56801">
    <property type="entry name" value="Acetyl-CoA synthetase-like"/>
    <property type="match status" value="1"/>
</dbReference>
<dbReference type="Proteomes" id="UP001055153">
    <property type="component" value="Unassembled WGS sequence"/>
</dbReference>
<evidence type="ECO:0000256" key="7">
    <source>
        <dbReference type="ARBA" id="ARBA00042773"/>
    </source>
</evidence>